<keyword evidence="3" id="KW-1185">Reference proteome</keyword>
<evidence type="ECO:0000313" key="3">
    <source>
        <dbReference type="Proteomes" id="UP001597145"/>
    </source>
</evidence>
<dbReference type="Proteomes" id="UP001597145">
    <property type="component" value="Unassembled WGS sequence"/>
</dbReference>
<proteinExistence type="predicted"/>
<reference evidence="3" key="1">
    <citation type="journal article" date="2019" name="Int. J. Syst. Evol. Microbiol.">
        <title>The Global Catalogue of Microorganisms (GCM) 10K type strain sequencing project: providing services to taxonomists for standard genome sequencing and annotation.</title>
        <authorList>
            <consortium name="The Broad Institute Genomics Platform"/>
            <consortium name="The Broad Institute Genome Sequencing Center for Infectious Disease"/>
            <person name="Wu L."/>
            <person name="Ma J."/>
        </authorList>
    </citation>
    <scope>NUCLEOTIDE SEQUENCE [LARGE SCALE GENOMIC DNA]</scope>
    <source>
        <strain evidence="3">JCM 12165</strain>
    </source>
</reference>
<organism evidence="2 3">
    <name type="scientific">Pseudonocardia aurantiaca</name>
    <dbReference type="NCBI Taxonomy" id="75290"/>
    <lineage>
        <taxon>Bacteria</taxon>
        <taxon>Bacillati</taxon>
        <taxon>Actinomycetota</taxon>
        <taxon>Actinomycetes</taxon>
        <taxon>Pseudonocardiales</taxon>
        <taxon>Pseudonocardiaceae</taxon>
        <taxon>Pseudonocardia</taxon>
    </lineage>
</organism>
<sequence>MRHDVRRDQELVDPVFARGLRELADRTGAVLILDDRPVHSARSPEPTSCVTRPARST</sequence>
<dbReference type="EMBL" id="JBHUCP010000019">
    <property type="protein sequence ID" value="MFD1532614.1"/>
    <property type="molecule type" value="Genomic_DNA"/>
</dbReference>
<dbReference type="RefSeq" id="WP_343978076.1">
    <property type="nucleotide sequence ID" value="NZ_BAAAJG010000010.1"/>
</dbReference>
<evidence type="ECO:0000256" key="1">
    <source>
        <dbReference type="SAM" id="MobiDB-lite"/>
    </source>
</evidence>
<protein>
    <submittedName>
        <fullName evidence="2">Uncharacterized protein</fullName>
    </submittedName>
</protein>
<comment type="caution">
    <text evidence="2">The sequence shown here is derived from an EMBL/GenBank/DDBJ whole genome shotgun (WGS) entry which is preliminary data.</text>
</comment>
<gene>
    <name evidence="2" type="ORF">ACFSCY_24620</name>
</gene>
<feature type="region of interest" description="Disordered" evidence="1">
    <location>
        <begin position="38"/>
        <end position="57"/>
    </location>
</feature>
<evidence type="ECO:0000313" key="2">
    <source>
        <dbReference type="EMBL" id="MFD1532614.1"/>
    </source>
</evidence>
<feature type="compositionally biased region" description="Polar residues" evidence="1">
    <location>
        <begin position="45"/>
        <end position="57"/>
    </location>
</feature>
<accession>A0ABW4FPU1</accession>
<name>A0ABW4FPU1_9PSEU</name>